<protein>
    <submittedName>
        <fullName evidence="2">Uncharacterized protein</fullName>
    </submittedName>
</protein>
<gene>
    <name evidence="2" type="ORF">TrVE_jg1172</name>
</gene>
<evidence type="ECO:0000313" key="2">
    <source>
        <dbReference type="EMBL" id="GMI05347.1"/>
    </source>
</evidence>
<dbReference type="EMBL" id="BRXX01000329">
    <property type="protein sequence ID" value="GMI05347.1"/>
    <property type="molecule type" value="Genomic_DNA"/>
</dbReference>
<name>A0A9W7CEY6_9STRA</name>
<organism evidence="2 3">
    <name type="scientific">Triparma verrucosa</name>
    <dbReference type="NCBI Taxonomy" id="1606542"/>
    <lineage>
        <taxon>Eukaryota</taxon>
        <taxon>Sar</taxon>
        <taxon>Stramenopiles</taxon>
        <taxon>Ochrophyta</taxon>
        <taxon>Bolidophyceae</taxon>
        <taxon>Parmales</taxon>
        <taxon>Triparmaceae</taxon>
        <taxon>Triparma</taxon>
    </lineage>
</organism>
<feature type="non-terminal residue" evidence="2">
    <location>
        <position position="387"/>
    </location>
</feature>
<feature type="coiled-coil region" evidence="1">
    <location>
        <begin position="158"/>
        <end position="217"/>
    </location>
</feature>
<dbReference type="AlphaFoldDB" id="A0A9W7CEY6"/>
<comment type="caution">
    <text evidence="2">The sequence shown here is derived from an EMBL/GenBank/DDBJ whole genome shotgun (WGS) entry which is preliminary data.</text>
</comment>
<keyword evidence="3" id="KW-1185">Reference proteome</keyword>
<keyword evidence="1" id="KW-0175">Coiled coil</keyword>
<proteinExistence type="predicted"/>
<accession>A0A9W7CEY6</accession>
<reference evidence="3" key="1">
    <citation type="journal article" date="2023" name="Commun. Biol.">
        <title>Genome analysis of Parmales, the sister group of diatoms, reveals the evolutionary specialization of diatoms from phago-mixotrophs to photoautotrophs.</title>
        <authorList>
            <person name="Ban H."/>
            <person name="Sato S."/>
            <person name="Yoshikawa S."/>
            <person name="Yamada K."/>
            <person name="Nakamura Y."/>
            <person name="Ichinomiya M."/>
            <person name="Sato N."/>
            <person name="Blanc-Mathieu R."/>
            <person name="Endo H."/>
            <person name="Kuwata A."/>
            <person name="Ogata H."/>
        </authorList>
    </citation>
    <scope>NUCLEOTIDE SEQUENCE [LARGE SCALE GENOMIC DNA]</scope>
    <source>
        <strain evidence="3">NIES 3699</strain>
    </source>
</reference>
<sequence length="387" mass="42787">ALKVEVKVSSENLKLAEASKAEMEGILGNIRGEINQKSEAMTEIKLLKERVGMLETEKSGLLKSIEQMKIVSEGHRSQAMSSLRMLSQRQESLKSEAEFGRMGRMVEESVGVGGGGGEGRGKAKFDSDLVITLETERGLRMKAEEVSALIAARSRASAAEHENIMAKMKIEVEEERSLRMKAEEVSYLVASRAEEKVVALEKEVQDLRSVVKTEKEMGVGWVEERARLLESIQNKDIALSVLGGELGNMKETSDKEVESLWGVVNKLDSIDGEKDGKILELTSERNQARQELARFIKETSGQRKEVSEWKDKAEHFQKVAVTMKAAASKTRAEASKYRKELIEIDKQLLEVAKNEGIDIVDIKVKGGLEGIGIRGVGGSVLENEEKV</sequence>
<evidence type="ECO:0000313" key="3">
    <source>
        <dbReference type="Proteomes" id="UP001165160"/>
    </source>
</evidence>
<evidence type="ECO:0000256" key="1">
    <source>
        <dbReference type="SAM" id="Coils"/>
    </source>
</evidence>
<dbReference type="Proteomes" id="UP001165160">
    <property type="component" value="Unassembled WGS sequence"/>
</dbReference>